<keyword evidence="2" id="KW-1185">Reference proteome</keyword>
<dbReference type="STRING" id="155974.SAMN04487818_11162"/>
<protein>
    <submittedName>
        <fullName evidence="1">Uncharacterized protein</fullName>
    </submittedName>
</protein>
<gene>
    <name evidence="1" type="ORF">SAMN04487818_11162</name>
</gene>
<proteinExistence type="predicted"/>
<reference evidence="2" key="1">
    <citation type="submission" date="2016-10" db="EMBL/GenBank/DDBJ databases">
        <authorList>
            <person name="Varghese N."/>
            <person name="Submissions S."/>
        </authorList>
    </citation>
    <scope>NUCLEOTIDE SEQUENCE [LARGE SCALE GENOMIC DNA]</scope>
    <source>
        <strain evidence="2">DSM 44260</strain>
    </source>
</reference>
<dbReference type="EMBL" id="FOGI01000011">
    <property type="protein sequence ID" value="SES35928.1"/>
    <property type="molecule type" value="Genomic_DNA"/>
</dbReference>
<sequence length="116" mass="12922">MAFGPANVTIHRMSAAVALDDPYQLLATSERLDATRMPAGLRGRRAQFHLDSAWAHTQIDEDALAVLHLLETDRIAPEIVYTSRAAHNLIRDLMARERRREVPGLRELAIRTGVAA</sequence>
<dbReference type="AlphaFoldDB" id="A0A1H9WPS5"/>
<organism evidence="1 2">
    <name type="scientific">Actinokineospora terrae</name>
    <dbReference type="NCBI Taxonomy" id="155974"/>
    <lineage>
        <taxon>Bacteria</taxon>
        <taxon>Bacillati</taxon>
        <taxon>Actinomycetota</taxon>
        <taxon>Actinomycetes</taxon>
        <taxon>Pseudonocardiales</taxon>
        <taxon>Pseudonocardiaceae</taxon>
        <taxon>Actinokineospora</taxon>
    </lineage>
</organism>
<accession>A0A1H9WPS5</accession>
<dbReference type="Proteomes" id="UP000199051">
    <property type="component" value="Unassembled WGS sequence"/>
</dbReference>
<name>A0A1H9WPS5_9PSEU</name>
<evidence type="ECO:0000313" key="1">
    <source>
        <dbReference type="EMBL" id="SES35928.1"/>
    </source>
</evidence>
<evidence type="ECO:0000313" key="2">
    <source>
        <dbReference type="Proteomes" id="UP000199051"/>
    </source>
</evidence>